<protein>
    <recommendedName>
        <fullName evidence="1">C2 domain-containing protein</fullName>
    </recommendedName>
</protein>
<dbReference type="EMBL" id="VJMJ01000119">
    <property type="protein sequence ID" value="KAF0733826.1"/>
    <property type="molecule type" value="Genomic_DNA"/>
</dbReference>
<dbReference type="Gene3D" id="2.60.40.150">
    <property type="entry name" value="C2 domain"/>
    <property type="match status" value="1"/>
</dbReference>
<reference evidence="2 3" key="1">
    <citation type="submission" date="2019-07" db="EMBL/GenBank/DDBJ databases">
        <title>Genomics analysis of Aphanomyces spp. identifies a new class of oomycete effector associated with host adaptation.</title>
        <authorList>
            <person name="Gaulin E."/>
        </authorList>
    </citation>
    <scope>NUCLEOTIDE SEQUENCE [LARGE SCALE GENOMIC DNA]</scope>
    <source>
        <strain evidence="2 3">ATCC 201684</strain>
    </source>
</reference>
<gene>
    <name evidence="2" type="ORF">Ae201684_009391</name>
</gene>
<dbReference type="PROSITE" id="PS50004">
    <property type="entry name" value="C2"/>
    <property type="match status" value="1"/>
</dbReference>
<dbReference type="InterPro" id="IPR000008">
    <property type="entry name" value="C2_dom"/>
</dbReference>
<keyword evidence="3" id="KW-1185">Reference proteome</keyword>
<organism evidence="2 3">
    <name type="scientific">Aphanomyces euteiches</name>
    <dbReference type="NCBI Taxonomy" id="100861"/>
    <lineage>
        <taxon>Eukaryota</taxon>
        <taxon>Sar</taxon>
        <taxon>Stramenopiles</taxon>
        <taxon>Oomycota</taxon>
        <taxon>Saprolegniomycetes</taxon>
        <taxon>Saprolegniales</taxon>
        <taxon>Verrucalvaceae</taxon>
        <taxon>Aphanomyces</taxon>
    </lineage>
</organism>
<accession>A0A6G0X227</accession>
<feature type="domain" description="C2" evidence="1">
    <location>
        <begin position="1"/>
        <end position="84"/>
    </location>
</feature>
<dbReference type="CDD" id="cd00030">
    <property type="entry name" value="C2"/>
    <property type="match status" value="1"/>
</dbReference>
<evidence type="ECO:0000313" key="2">
    <source>
        <dbReference type="EMBL" id="KAF0733826.1"/>
    </source>
</evidence>
<dbReference type="Proteomes" id="UP000481153">
    <property type="component" value="Unassembled WGS sequence"/>
</dbReference>
<evidence type="ECO:0000259" key="1">
    <source>
        <dbReference type="PROSITE" id="PS50004"/>
    </source>
</evidence>
<dbReference type="SUPFAM" id="SSF49562">
    <property type="entry name" value="C2 domain (Calcium/lipid-binding domain, CaLB)"/>
    <property type="match status" value="1"/>
</dbReference>
<evidence type="ECO:0000313" key="3">
    <source>
        <dbReference type="Proteomes" id="UP000481153"/>
    </source>
</evidence>
<proteinExistence type="predicted"/>
<comment type="caution">
    <text evidence="2">The sequence shown here is derived from an EMBL/GenBank/DDBJ whole genome shotgun (WGS) entry which is preliminary data.</text>
</comment>
<dbReference type="InterPro" id="IPR035892">
    <property type="entry name" value="C2_domain_sf"/>
</dbReference>
<name>A0A6G0X227_9STRA</name>
<sequence length="84" mass="9208">MPELQVTVKRAVDLRDVQMIGRQDPYCDVLLGNLAFRARVHENGGTDPFWEETFVIPVANKNSMCLSAILAGSVMSTLARAGSQ</sequence>
<dbReference type="Pfam" id="PF00168">
    <property type="entry name" value="C2"/>
    <property type="match status" value="1"/>
</dbReference>
<dbReference type="VEuPathDB" id="FungiDB:AeMF1_010146"/>
<dbReference type="PANTHER" id="PTHR47052">
    <property type="entry name" value="CONSERVED SERINE PROLINE-RICH PROTEIN (AFU_ORTHOLOGUE AFUA_2G01790)"/>
    <property type="match status" value="1"/>
</dbReference>
<dbReference type="AlphaFoldDB" id="A0A6G0X227"/>
<dbReference type="PANTHER" id="PTHR47052:SF3">
    <property type="entry name" value="INGRESSION PROTEIN 1"/>
    <property type="match status" value="1"/>
</dbReference>
<dbReference type="InterPro" id="IPR052981">
    <property type="entry name" value="Ingression_C2_domain"/>
</dbReference>